<evidence type="ECO:0000256" key="1">
    <source>
        <dbReference type="SAM" id="MobiDB-lite"/>
    </source>
</evidence>
<sequence>MPVIDQLIKQSSELNGENNDEEEKEEEEEQKKKDQREKETDQTDCSFSLRRTKESMEALSVPFPSASGNCGPKVGYKTRVSHVFGKVPCFNPRSRALSAVEQSSARWPGFYGDRPAEGT</sequence>
<keyword evidence="3" id="KW-1185">Reference proteome</keyword>
<feature type="compositionally biased region" description="Basic and acidic residues" evidence="1">
    <location>
        <begin position="29"/>
        <end position="41"/>
    </location>
</feature>
<dbReference type="Proteomes" id="UP000053105">
    <property type="component" value="Unassembled WGS sequence"/>
</dbReference>
<evidence type="ECO:0000313" key="3">
    <source>
        <dbReference type="Proteomes" id="UP000053105"/>
    </source>
</evidence>
<proteinExistence type="predicted"/>
<reference evidence="2 3" key="1">
    <citation type="submission" date="2015-07" db="EMBL/GenBank/DDBJ databases">
        <title>The genome of Melipona quadrifasciata.</title>
        <authorList>
            <person name="Pan H."/>
            <person name="Kapheim K."/>
        </authorList>
    </citation>
    <scope>NUCLEOTIDE SEQUENCE [LARGE SCALE GENOMIC DNA]</scope>
    <source>
        <strain evidence="2">0111107301</strain>
        <tissue evidence="2">Whole body</tissue>
    </source>
</reference>
<dbReference type="AlphaFoldDB" id="A0A0M8ZRB7"/>
<feature type="region of interest" description="Disordered" evidence="1">
    <location>
        <begin position="1"/>
        <end position="44"/>
    </location>
</feature>
<gene>
    <name evidence="2" type="ORF">WN51_07424</name>
</gene>
<protein>
    <submittedName>
        <fullName evidence="2">Uncharacterized protein</fullName>
    </submittedName>
</protein>
<feature type="compositionally biased region" description="Acidic residues" evidence="1">
    <location>
        <begin position="18"/>
        <end position="28"/>
    </location>
</feature>
<organism evidence="2 3">
    <name type="scientific">Melipona quadrifasciata</name>
    <dbReference type="NCBI Taxonomy" id="166423"/>
    <lineage>
        <taxon>Eukaryota</taxon>
        <taxon>Metazoa</taxon>
        <taxon>Ecdysozoa</taxon>
        <taxon>Arthropoda</taxon>
        <taxon>Hexapoda</taxon>
        <taxon>Insecta</taxon>
        <taxon>Pterygota</taxon>
        <taxon>Neoptera</taxon>
        <taxon>Endopterygota</taxon>
        <taxon>Hymenoptera</taxon>
        <taxon>Apocrita</taxon>
        <taxon>Aculeata</taxon>
        <taxon>Apoidea</taxon>
        <taxon>Anthophila</taxon>
        <taxon>Apidae</taxon>
        <taxon>Melipona</taxon>
    </lineage>
</organism>
<name>A0A0M8ZRB7_9HYME</name>
<dbReference type="EMBL" id="KQ435923">
    <property type="protein sequence ID" value="KOX68396.1"/>
    <property type="molecule type" value="Genomic_DNA"/>
</dbReference>
<accession>A0A0M8ZRB7</accession>
<evidence type="ECO:0000313" key="2">
    <source>
        <dbReference type="EMBL" id="KOX68396.1"/>
    </source>
</evidence>